<name>X1K3E7_9ZZZZ</name>
<reference evidence="1" key="1">
    <citation type="journal article" date="2014" name="Front. Microbiol.">
        <title>High frequency of phylogenetically diverse reductive dehalogenase-homologous genes in deep subseafloor sedimentary metagenomes.</title>
        <authorList>
            <person name="Kawai M."/>
            <person name="Futagami T."/>
            <person name="Toyoda A."/>
            <person name="Takaki Y."/>
            <person name="Nishi S."/>
            <person name="Hori S."/>
            <person name="Arai W."/>
            <person name="Tsubouchi T."/>
            <person name="Morono Y."/>
            <person name="Uchiyama I."/>
            <person name="Ito T."/>
            <person name="Fujiyama A."/>
            <person name="Inagaki F."/>
            <person name="Takami H."/>
        </authorList>
    </citation>
    <scope>NUCLEOTIDE SEQUENCE</scope>
    <source>
        <strain evidence="1">Expedition CK06-06</strain>
    </source>
</reference>
<dbReference type="AlphaFoldDB" id="X1K3E7"/>
<comment type="caution">
    <text evidence="1">The sequence shown here is derived from an EMBL/GenBank/DDBJ whole genome shotgun (WGS) entry which is preliminary data.</text>
</comment>
<proteinExistence type="predicted"/>
<sequence>VSINRYSHDYETADVAYEISHLDDSIHDTVISRLTLINVSLGRTGWRISD</sequence>
<feature type="non-terminal residue" evidence="1">
    <location>
        <position position="1"/>
    </location>
</feature>
<evidence type="ECO:0000313" key="1">
    <source>
        <dbReference type="EMBL" id="GAH84819.1"/>
    </source>
</evidence>
<dbReference type="EMBL" id="BARU01045124">
    <property type="protein sequence ID" value="GAH84819.1"/>
    <property type="molecule type" value="Genomic_DNA"/>
</dbReference>
<accession>X1K3E7</accession>
<protein>
    <submittedName>
        <fullName evidence="1">Uncharacterized protein</fullName>
    </submittedName>
</protein>
<organism evidence="1">
    <name type="scientific">marine sediment metagenome</name>
    <dbReference type="NCBI Taxonomy" id="412755"/>
    <lineage>
        <taxon>unclassified sequences</taxon>
        <taxon>metagenomes</taxon>
        <taxon>ecological metagenomes</taxon>
    </lineage>
</organism>
<gene>
    <name evidence="1" type="ORF">S03H2_68589</name>
</gene>